<evidence type="ECO:0000313" key="4">
    <source>
        <dbReference type="EMBL" id="CAB4565420.1"/>
    </source>
</evidence>
<evidence type="ECO:0000256" key="3">
    <source>
        <dbReference type="ARBA" id="ARBA00023128"/>
    </source>
</evidence>
<keyword evidence="3" id="KW-0496">Mitochondrion</keyword>
<dbReference type="PIRSF" id="PIRSF006487">
    <property type="entry name" value="GcvT"/>
    <property type="match status" value="1"/>
</dbReference>
<accession>A0A6J6DMK5</accession>
<organism evidence="4">
    <name type="scientific">freshwater metagenome</name>
    <dbReference type="NCBI Taxonomy" id="449393"/>
    <lineage>
        <taxon>unclassified sequences</taxon>
        <taxon>metagenomes</taxon>
        <taxon>ecological metagenomes</taxon>
    </lineage>
</organism>
<name>A0A6J6DMK5_9ZZZZ</name>
<dbReference type="InterPro" id="IPR027266">
    <property type="entry name" value="TrmE/GcvT-like"/>
</dbReference>
<keyword evidence="2" id="KW-0809">Transit peptide</keyword>
<dbReference type="PANTHER" id="PTHR22602:SF0">
    <property type="entry name" value="TRANSFERASE CAF17, MITOCHONDRIAL-RELATED"/>
    <property type="match status" value="1"/>
</dbReference>
<dbReference type="InterPro" id="IPR045179">
    <property type="entry name" value="YgfZ/GcvT"/>
</dbReference>
<dbReference type="GO" id="GO:0016226">
    <property type="term" value="P:iron-sulfur cluster assembly"/>
    <property type="evidence" value="ECO:0007669"/>
    <property type="project" value="TreeGrafter"/>
</dbReference>
<dbReference type="InterPro" id="IPR017703">
    <property type="entry name" value="YgfZ/GCV_T_CS"/>
</dbReference>
<dbReference type="EMBL" id="CAEZSR010000074">
    <property type="protein sequence ID" value="CAB4565420.1"/>
    <property type="molecule type" value="Genomic_DNA"/>
</dbReference>
<gene>
    <name evidence="4" type="ORF">UFOPK1493_02056</name>
</gene>
<sequence length="257" mass="27017">MTVLWFATPRDVILVEGPDAQTYLHSQVSNDLRPLQVGQSCWAFLLQPTGKVDVLVRVWRRGEEAFVLDTDAGFGEVLVARVNRFKIRVKADVTPLDWTCLGVRSADGADLVAPALDASDHMGVVVGWGGGYDLLGPEPVPPADAVPGTEADLLAARVAAAWPAMGSEIQPGETIPAETGVTPVAVSFTKGCYPGQELVERMDSRGSVAPRLLQVVDVPADAAPGDPLVRDGDTIGTLTSVAGTRAIASVKRSAIVA</sequence>
<reference evidence="4" key="1">
    <citation type="submission" date="2020-05" db="EMBL/GenBank/DDBJ databases">
        <authorList>
            <person name="Chiriac C."/>
            <person name="Salcher M."/>
            <person name="Ghai R."/>
            <person name="Kavagutti S V."/>
        </authorList>
    </citation>
    <scope>NUCLEOTIDE SEQUENCE</scope>
</reference>
<comment type="subcellular location">
    <subcellularLocation>
        <location evidence="1">Mitochondrion</location>
    </subcellularLocation>
</comment>
<dbReference type="GO" id="GO:0005739">
    <property type="term" value="C:mitochondrion"/>
    <property type="evidence" value="ECO:0007669"/>
    <property type="project" value="UniProtKB-SubCell"/>
</dbReference>
<evidence type="ECO:0000256" key="1">
    <source>
        <dbReference type="ARBA" id="ARBA00004173"/>
    </source>
</evidence>
<dbReference type="NCBIfam" id="TIGR03317">
    <property type="entry name" value="ygfZ_signature"/>
    <property type="match status" value="1"/>
</dbReference>
<proteinExistence type="predicted"/>
<dbReference type="Gene3D" id="3.30.1360.120">
    <property type="entry name" value="Probable tRNA modification gtpase trme, domain 1"/>
    <property type="match status" value="2"/>
</dbReference>
<evidence type="ECO:0000256" key="2">
    <source>
        <dbReference type="ARBA" id="ARBA00022946"/>
    </source>
</evidence>
<dbReference type="SUPFAM" id="SSF103025">
    <property type="entry name" value="Folate-binding domain"/>
    <property type="match status" value="1"/>
</dbReference>
<dbReference type="AlphaFoldDB" id="A0A6J6DMK5"/>
<protein>
    <submittedName>
        <fullName evidence="4">Unannotated protein</fullName>
    </submittedName>
</protein>
<dbReference type="PANTHER" id="PTHR22602">
    <property type="entry name" value="TRANSFERASE CAF17, MITOCHONDRIAL-RELATED"/>
    <property type="match status" value="1"/>
</dbReference>